<keyword evidence="5" id="KW-0326">Glycosidase</keyword>
<dbReference type="GO" id="GO:0016798">
    <property type="term" value="F:hydrolase activity, acting on glycosyl bonds"/>
    <property type="evidence" value="ECO:0007669"/>
    <property type="project" value="UniProtKB-KW"/>
</dbReference>
<dbReference type="InterPro" id="IPR029483">
    <property type="entry name" value="GH97_C"/>
</dbReference>
<dbReference type="PANTHER" id="PTHR35803">
    <property type="entry name" value="GLUCAN 1,4-ALPHA-GLUCOSIDASE SUSB-RELATED"/>
    <property type="match status" value="1"/>
</dbReference>
<dbReference type="OrthoDB" id="1109141at2"/>
<dbReference type="Pfam" id="PF10566">
    <property type="entry name" value="Glyco_hydro_97"/>
    <property type="match status" value="1"/>
</dbReference>
<dbReference type="InterPro" id="IPR017853">
    <property type="entry name" value="GH"/>
</dbReference>
<comment type="caution">
    <text evidence="9">The sequence shown here is derived from an EMBL/GenBank/DDBJ whole genome shotgun (WGS) entry which is preliminary data.</text>
</comment>
<dbReference type="InterPro" id="IPR013785">
    <property type="entry name" value="Aldolase_TIM"/>
</dbReference>
<evidence type="ECO:0000256" key="1">
    <source>
        <dbReference type="ARBA" id="ARBA00001913"/>
    </source>
</evidence>
<evidence type="ECO:0000313" key="10">
    <source>
        <dbReference type="Proteomes" id="UP000391834"/>
    </source>
</evidence>
<dbReference type="Proteomes" id="UP000391834">
    <property type="component" value="Unassembled WGS sequence"/>
</dbReference>
<feature type="domain" description="Glycosyl-hydrolase 97 N-terminal" evidence="7">
    <location>
        <begin position="26"/>
        <end position="274"/>
    </location>
</feature>
<dbReference type="Gene3D" id="2.60.40.1180">
    <property type="entry name" value="Golgi alpha-mannosidase II"/>
    <property type="match status" value="1"/>
</dbReference>
<protein>
    <submittedName>
        <fullName evidence="9">Alpha-glucosidase</fullName>
    </submittedName>
</protein>
<reference evidence="9 10" key="1">
    <citation type="submission" date="2019-10" db="EMBL/GenBank/DDBJ databases">
        <title>Prolixibacter strains distinguished by the presence of nitrate reductase genes were adept at nitrate-dependent anaerobic corrosion of metallic iron and carbon steel.</title>
        <authorList>
            <person name="Iino T."/>
            <person name="Shono N."/>
            <person name="Ito K."/>
            <person name="Nakamura R."/>
            <person name="Sueoka K."/>
            <person name="Harayama S."/>
            <person name="Ohkuma M."/>
        </authorList>
    </citation>
    <scope>NUCLEOTIDE SEQUENCE [LARGE SCALE GENOMIC DNA]</scope>
    <source>
        <strain evidence="9 10">JCM 13498</strain>
    </source>
</reference>
<dbReference type="InterPro" id="IPR014718">
    <property type="entry name" value="GH-type_carb-bd"/>
</dbReference>
<dbReference type="PANTHER" id="PTHR35803:SF2">
    <property type="entry name" value="RETAINING ALPHA-GALACTOSIDASE"/>
    <property type="match status" value="1"/>
</dbReference>
<proteinExistence type="predicted"/>
<evidence type="ECO:0000256" key="2">
    <source>
        <dbReference type="ARBA" id="ARBA00011245"/>
    </source>
</evidence>
<dbReference type="AlphaFoldDB" id="A0A5M4B150"/>
<dbReference type="InterPro" id="IPR052720">
    <property type="entry name" value="Glycosyl_hydrolase_97"/>
</dbReference>
<comment type="cofactor">
    <cofactor evidence="1">
        <name>Ca(2+)</name>
        <dbReference type="ChEBI" id="CHEBI:29108"/>
    </cofactor>
</comment>
<feature type="domain" description="Glycosyl-hydrolase 97 catalytic" evidence="6">
    <location>
        <begin position="296"/>
        <end position="445"/>
    </location>
</feature>
<dbReference type="Gene3D" id="3.20.20.70">
    <property type="entry name" value="Aldolase class I"/>
    <property type="match status" value="1"/>
</dbReference>
<dbReference type="Pfam" id="PF14508">
    <property type="entry name" value="GH97_N"/>
    <property type="match status" value="1"/>
</dbReference>
<dbReference type="InterPro" id="IPR019563">
    <property type="entry name" value="GH97_catalytic"/>
</dbReference>
<dbReference type="Pfam" id="PF14509">
    <property type="entry name" value="GH97_C"/>
    <property type="match status" value="1"/>
</dbReference>
<comment type="subunit">
    <text evidence="2">Monomer.</text>
</comment>
<keyword evidence="3" id="KW-0378">Hydrolase</keyword>
<evidence type="ECO:0000256" key="4">
    <source>
        <dbReference type="ARBA" id="ARBA00022837"/>
    </source>
</evidence>
<evidence type="ECO:0000259" key="8">
    <source>
        <dbReference type="Pfam" id="PF14509"/>
    </source>
</evidence>
<evidence type="ECO:0000256" key="3">
    <source>
        <dbReference type="ARBA" id="ARBA00022801"/>
    </source>
</evidence>
<evidence type="ECO:0000313" key="9">
    <source>
        <dbReference type="EMBL" id="GET33616.1"/>
    </source>
</evidence>
<accession>A0A5M4B150</accession>
<sequence length="632" mass="70792">MRLFKVLTLVLVFFLGDGCLYASDVLSSPDGKLQVDVACSRLLNGGEAYFSVDYNGQSVFSKVKLGMSTESQDFSGGLEMVSASKPRLHKDDYMMLTGKRSHCVNSANESTYRFKNSKGQALDVTFRVYNDGIAFRYNLKASGASGNITNEFTDYPVANGKKRWMQKYNGGYEGFYPMATNGIGSKKQTGTRWNYPALIEPQDSVFVLVTEANIERNHCGSFLDNTRDPNTYRVKLVDKKLAFSGEWTSPWRVLIIGPLDKIVESTLVTDVSDPSVISNTDWVKPGLASWVYWANNHGSKDFEIVKKYIDLAANMKWPYALIDWQWDVMTNGGNIEDAVKYALSKGIKPLLWYNSSTAWMPAGGGPFFRLNKKEKRLKEYAWLHKIGVAGIKVDFFSDDNASTMNYYLDLLEDAIPYKLLLNFHGCTIPRGWQRTYPNLMSMEAVYGAEWYNNNGVLTNRAAEHNATLPFTRNVIGSMDYTPGTFSNSQHPHITTYGQELALPLLFESGIQHMPDRPSVYDSFAKPVKDFLSNLPTAWDDTKLLAGYPGVDVVIARRKGKVWYVAGINGTNDSKTLSFSLSGLSSLGKRMTIIEDGANDKSFDIHENIRLSRKNRKMSVACLPRGGFVAVIK</sequence>
<feature type="domain" description="Glycosyl-hydrolase 97 C-terminal oligomerisation" evidence="8">
    <location>
        <begin position="537"/>
        <end position="632"/>
    </location>
</feature>
<keyword evidence="4" id="KW-0106">Calcium</keyword>
<dbReference type="Gene3D" id="2.70.98.10">
    <property type="match status" value="1"/>
</dbReference>
<dbReference type="SUPFAM" id="SSF51445">
    <property type="entry name" value="(Trans)glycosidases"/>
    <property type="match status" value="1"/>
</dbReference>
<dbReference type="RefSeq" id="WP_025864177.1">
    <property type="nucleotide sequence ID" value="NZ_BLAX01000001.1"/>
</dbReference>
<gene>
    <name evidence="9" type="ORF">PbJCM13498_24790</name>
</gene>
<evidence type="ECO:0000259" key="6">
    <source>
        <dbReference type="Pfam" id="PF10566"/>
    </source>
</evidence>
<dbReference type="GO" id="GO:0030246">
    <property type="term" value="F:carbohydrate binding"/>
    <property type="evidence" value="ECO:0007669"/>
    <property type="project" value="InterPro"/>
</dbReference>
<dbReference type="InterPro" id="IPR029486">
    <property type="entry name" value="GH97_N"/>
</dbReference>
<evidence type="ECO:0000256" key="5">
    <source>
        <dbReference type="ARBA" id="ARBA00023295"/>
    </source>
</evidence>
<evidence type="ECO:0000259" key="7">
    <source>
        <dbReference type="Pfam" id="PF14508"/>
    </source>
</evidence>
<dbReference type="EMBL" id="BLAX01000001">
    <property type="protein sequence ID" value="GET33616.1"/>
    <property type="molecule type" value="Genomic_DNA"/>
</dbReference>
<name>A0A5M4B150_9BACT</name>
<dbReference type="InterPro" id="IPR013780">
    <property type="entry name" value="Glyco_hydro_b"/>
</dbReference>
<keyword evidence="10" id="KW-1185">Reference proteome</keyword>
<organism evidence="9 10">
    <name type="scientific">Prolixibacter bellariivorans</name>
    <dbReference type="NCBI Taxonomy" id="314319"/>
    <lineage>
        <taxon>Bacteria</taxon>
        <taxon>Pseudomonadati</taxon>
        <taxon>Bacteroidota</taxon>
        <taxon>Bacteroidia</taxon>
        <taxon>Marinilabiliales</taxon>
        <taxon>Prolixibacteraceae</taxon>
        <taxon>Prolixibacter</taxon>
    </lineage>
</organism>